<dbReference type="PANTHER" id="PTHR35788">
    <property type="entry name" value="EXPORTED PROTEIN-RELATED"/>
    <property type="match status" value="1"/>
</dbReference>
<keyword evidence="1" id="KW-0812">Transmembrane</keyword>
<comment type="caution">
    <text evidence="2">The sequence shown here is derived from an EMBL/GenBank/DDBJ whole genome shotgun (WGS) entry which is preliminary data.</text>
</comment>
<evidence type="ECO:0000256" key="1">
    <source>
        <dbReference type="SAM" id="Phobius"/>
    </source>
</evidence>
<reference evidence="2 3" key="1">
    <citation type="submission" date="2019-08" db="EMBL/GenBank/DDBJ databases">
        <title>In-depth cultivation of the pig gut microbiome towards novel bacterial diversity and tailored functional studies.</title>
        <authorList>
            <person name="Wylensek D."/>
            <person name="Hitch T.C.A."/>
            <person name="Clavel T."/>
        </authorList>
    </citation>
    <scope>NUCLEOTIDE SEQUENCE [LARGE SCALE GENOMIC DNA]</scope>
    <source>
        <strain evidence="2 3">RF-GAM-744-WT-7</strain>
    </source>
</reference>
<dbReference type="InterPro" id="IPR007391">
    <property type="entry name" value="Vancomycin_resist_VanW"/>
</dbReference>
<evidence type="ECO:0000313" key="2">
    <source>
        <dbReference type="EMBL" id="MST48890.1"/>
    </source>
</evidence>
<evidence type="ECO:0000313" key="3">
    <source>
        <dbReference type="Proteomes" id="UP000442535"/>
    </source>
</evidence>
<dbReference type="RefSeq" id="WP_154543013.1">
    <property type="nucleotide sequence ID" value="NZ_VUMY01000002.1"/>
</dbReference>
<dbReference type="Proteomes" id="UP000442535">
    <property type="component" value="Unassembled WGS sequence"/>
</dbReference>
<dbReference type="AlphaFoldDB" id="A0A7K0K1G7"/>
<sequence length="603" mass="63460">MTIAPHTPPPRDAKASEVFAGFAQDKKRTGKLPVAIGILLGVLLLGYVGLAAAVAGSVPKGATFAGVPVGGMTPDKAIKKLDTDLGPKLKNPFPVTLGAKTANLNPATAGLQPDFSASVHQVADFSLNPVKIFAHLAGAGALELTSKIDQTALNQAVSAAAADLKTPPTEANFLCQDGKLVPVKPAPGMDLKVGEATQEIAKKWWKQGKALKVPGKSTTPKTTEAQLKAAEDSTAKTLLSGPITANIGEQKLTIPEGTICQTATWKLEGEKLTPKLDGGKLRDFALANLSGLETAPVSARFSFETGAPTVVASTNGTKLDPEEISSKVTAGAVSGENREVTVDLTPIPPEFSTEDANAAGIKEVIGEFATPLTSNAVRTGNLRKAAGILTGVLVKPGEQFSLEESLGEISVENGWAASGVIENGVHTTALGGGLSQMCVTALNAAWFAGMDLVEFHPHSVWFSRYPMGRECTLWTGSLDLKWKNPNPNPVVLQGWVSGGQLHMRVWGTKYYEVKTSQSPKSAIRQPTVKVNNWAECVPSGAGQIGFTISNTRTRLLNGKEVDSKTYTHTYEPDHQIVCAKDLAAQKAAEEQAAQAQAVQEQQD</sequence>
<keyword evidence="3" id="KW-1185">Reference proteome</keyword>
<gene>
    <name evidence="2" type="ORF">FYJ63_01245</name>
</gene>
<dbReference type="EMBL" id="VUMY01000002">
    <property type="protein sequence ID" value="MST48890.1"/>
    <property type="molecule type" value="Genomic_DNA"/>
</dbReference>
<organism evidence="2 3">
    <name type="scientific">Mobiluncus porci</name>
    <dbReference type="NCBI Taxonomy" id="2652278"/>
    <lineage>
        <taxon>Bacteria</taxon>
        <taxon>Bacillati</taxon>
        <taxon>Actinomycetota</taxon>
        <taxon>Actinomycetes</taxon>
        <taxon>Actinomycetales</taxon>
        <taxon>Actinomycetaceae</taxon>
        <taxon>Mobiluncus</taxon>
    </lineage>
</organism>
<dbReference type="InterPro" id="IPR052913">
    <property type="entry name" value="Glycopeptide_resist_protein"/>
</dbReference>
<feature type="transmembrane region" description="Helical" evidence="1">
    <location>
        <begin position="34"/>
        <end position="55"/>
    </location>
</feature>
<proteinExistence type="predicted"/>
<keyword evidence="1" id="KW-0472">Membrane</keyword>
<name>A0A7K0K1G7_9ACTO</name>
<accession>A0A7K0K1G7</accession>
<protein>
    <submittedName>
        <fullName evidence="2">Vanomycin resistance protein VanB</fullName>
    </submittedName>
</protein>
<dbReference type="Pfam" id="PF04294">
    <property type="entry name" value="VanW"/>
    <property type="match status" value="1"/>
</dbReference>
<dbReference type="PANTHER" id="PTHR35788:SF1">
    <property type="entry name" value="EXPORTED PROTEIN"/>
    <property type="match status" value="1"/>
</dbReference>
<keyword evidence="1" id="KW-1133">Transmembrane helix</keyword>